<reference evidence="5" key="1">
    <citation type="submission" date="2021-06" db="EMBL/GenBank/DDBJ databases">
        <title>Direct submission.</title>
        <authorList>
            <person name="Lee C.-S."/>
            <person name="Jin L."/>
        </authorList>
    </citation>
    <scope>NUCLEOTIDE SEQUENCE</scope>
    <source>
        <strain evidence="5">Con5</strain>
    </source>
</reference>
<dbReference type="PANTHER" id="PTHR12159:SF9">
    <property type="entry name" value="G_T MISMATCH-SPECIFIC THYMINE DNA GLYCOSYLASE"/>
    <property type="match status" value="1"/>
</dbReference>
<protein>
    <submittedName>
        <fullName evidence="5">Mismatch-specific DNA-glycosylase</fullName>
    </submittedName>
</protein>
<dbReference type="PANTHER" id="PTHR12159">
    <property type="entry name" value="G/T AND G/U MISMATCH-SPECIFIC DNA GLYCOSYLASE"/>
    <property type="match status" value="1"/>
</dbReference>
<evidence type="ECO:0000259" key="4">
    <source>
        <dbReference type="Pfam" id="PF03167"/>
    </source>
</evidence>
<dbReference type="EMBL" id="CP076361">
    <property type="protein sequence ID" value="QWK90495.1"/>
    <property type="molecule type" value="Genomic_DNA"/>
</dbReference>
<dbReference type="RefSeq" id="WP_215504256.1">
    <property type="nucleotide sequence ID" value="NZ_CP076361.1"/>
</dbReference>
<sequence>MILPDFLRPGLRAVFCGTAAGRVSAARGHYYAGPGNRLWPMLAETGLTPRRLAPHEDHLMPEFGLGLTDLAKTAFGSDMQIPPEAYDSEGLFQKMMQNAPRYLAFTSLTAARLALGRAALAPGAITPDPRLPDVRLWALPSPSALAKSHFRADIWHEFAREIQR</sequence>
<dbReference type="GO" id="GO:0006285">
    <property type="term" value="P:base-excision repair, AP site formation"/>
    <property type="evidence" value="ECO:0007669"/>
    <property type="project" value="InterPro"/>
</dbReference>
<dbReference type="KEGG" id="gfu:KM031_00790"/>
<dbReference type="GO" id="GO:0008263">
    <property type="term" value="F:pyrimidine-specific mismatch base pair DNA N-glycosylase activity"/>
    <property type="evidence" value="ECO:0007669"/>
    <property type="project" value="TreeGrafter"/>
</dbReference>
<dbReference type="InterPro" id="IPR036895">
    <property type="entry name" value="Uracil-DNA_glycosylase-like_sf"/>
</dbReference>
<organism evidence="5 6">
    <name type="scientific">Gemmobacter fulvus</name>
    <dbReference type="NCBI Taxonomy" id="2840474"/>
    <lineage>
        <taxon>Bacteria</taxon>
        <taxon>Pseudomonadati</taxon>
        <taxon>Pseudomonadota</taxon>
        <taxon>Alphaproteobacteria</taxon>
        <taxon>Rhodobacterales</taxon>
        <taxon>Paracoccaceae</taxon>
        <taxon>Gemmobacter</taxon>
    </lineage>
</organism>
<dbReference type="Proteomes" id="UP000679352">
    <property type="component" value="Chromosome"/>
</dbReference>
<feature type="domain" description="Uracil-DNA glycosylase-like" evidence="4">
    <location>
        <begin position="4"/>
        <end position="156"/>
    </location>
</feature>
<dbReference type="InterPro" id="IPR005122">
    <property type="entry name" value="Uracil-DNA_glycosylase-like"/>
</dbReference>
<evidence type="ECO:0000313" key="6">
    <source>
        <dbReference type="Proteomes" id="UP000679352"/>
    </source>
</evidence>
<keyword evidence="1" id="KW-0227">DNA damage</keyword>
<dbReference type="GO" id="GO:0004844">
    <property type="term" value="F:uracil DNA N-glycosylase activity"/>
    <property type="evidence" value="ECO:0007669"/>
    <property type="project" value="TreeGrafter"/>
</dbReference>
<evidence type="ECO:0000313" key="5">
    <source>
        <dbReference type="EMBL" id="QWK90495.1"/>
    </source>
</evidence>
<accession>A0A975P6E7</accession>
<dbReference type="CDD" id="cd10028">
    <property type="entry name" value="UDG-F2_TDG_MUG"/>
    <property type="match status" value="1"/>
</dbReference>
<evidence type="ECO:0000256" key="2">
    <source>
        <dbReference type="ARBA" id="ARBA00022801"/>
    </source>
</evidence>
<dbReference type="InterPro" id="IPR015637">
    <property type="entry name" value="MUG/TDG"/>
</dbReference>
<keyword evidence="2" id="KW-0378">Hydrolase</keyword>
<keyword evidence="6" id="KW-1185">Reference proteome</keyword>
<proteinExistence type="predicted"/>
<dbReference type="SUPFAM" id="SSF52141">
    <property type="entry name" value="Uracil-DNA glycosylase-like"/>
    <property type="match status" value="1"/>
</dbReference>
<name>A0A975P6E7_9RHOB</name>
<dbReference type="Gene3D" id="3.40.470.10">
    <property type="entry name" value="Uracil-DNA glycosylase-like domain"/>
    <property type="match status" value="1"/>
</dbReference>
<evidence type="ECO:0000256" key="3">
    <source>
        <dbReference type="ARBA" id="ARBA00023204"/>
    </source>
</evidence>
<keyword evidence="3" id="KW-0234">DNA repair</keyword>
<dbReference type="AlphaFoldDB" id="A0A975P6E7"/>
<gene>
    <name evidence="5" type="ORF">KM031_00790</name>
</gene>
<evidence type="ECO:0000256" key="1">
    <source>
        <dbReference type="ARBA" id="ARBA00022763"/>
    </source>
</evidence>
<dbReference type="Pfam" id="PF03167">
    <property type="entry name" value="UDG"/>
    <property type="match status" value="1"/>
</dbReference>